<evidence type="ECO:0000256" key="1">
    <source>
        <dbReference type="ARBA" id="ARBA00002329"/>
    </source>
</evidence>
<dbReference type="InterPro" id="IPR027417">
    <property type="entry name" value="P-loop_NTPase"/>
</dbReference>
<evidence type="ECO:0000256" key="5">
    <source>
        <dbReference type="ARBA" id="ARBA00022741"/>
    </source>
</evidence>
<dbReference type="SMART" id="SM00382">
    <property type="entry name" value="AAA"/>
    <property type="match status" value="1"/>
</dbReference>
<proteinExistence type="inferred from homology"/>
<dbReference type="GO" id="GO:0016887">
    <property type="term" value="F:ATP hydrolysis activity"/>
    <property type="evidence" value="ECO:0007669"/>
    <property type="project" value="InterPro"/>
</dbReference>
<comment type="function">
    <text evidence="1">Probable ATPase of unknown function. Its presence in a non-photosynthetic plant (Epifagus virginiana) and experiments in tobacco indicate that it has an essential function which is probably not related to photosynthesis.</text>
</comment>
<feature type="compositionally biased region" description="Polar residues" evidence="7">
    <location>
        <begin position="230"/>
        <end position="240"/>
    </location>
</feature>
<sequence>MKILRRDEMEPKQNKFWILELREILREIKKSKYFLDSWTQLNSIGSSIHILVSQERFLKLFDPQIWSLILSPKLQGSKSNRSVKIKGVLLVFVGVVIFIYRISNQNMVERKNLYLKRLFPIPMNCSESITDQDSGYSTLNRLSILLLSFPKGKNPIDIDLLNPNYNTRVLPIKKKPNMPQSKSDSTQGKNFIREIIRRTRTEFREIPMKLLGLNLVLLKEKKSLEFPYDSTRSSSLQVKDSGQPKGSLDRNFLDSIRNENSEYSKLMNQRKFKQRKQRSTSWDPYLLKTEQKEIKGRKPTLSLPFPKERKQSRGNAPRSLYSFYSDRWSELYMGSTPIAKSNMDPKFRNKSLSFVRQAEKKEIVNLFRILMYLKRTVLIKSISLDPEIENSKNTGFLKKTPLFYFVNRFLESKQGSYVLQHDWKSEKKLQQSPGLFILTISEPDPVYNKGFTFFVNIDSYGLHSHPYRSKWSNGAKSLQENSKHFLYEQKRLFEMYVQVRKGHLQMMFEKVYQLCIYVIDKITEKWIYWSKVRREVEIKVNKNVYKLVPLVLTKLSKSVRFFFLPQSLRFFFTKGVHCMIKLLFFLANSLGTSPVQRSEIYIYELKGPNGQLCNQLLESIGFKMIYLKKLNPFLLEESGTSNFVINETKRSPFLFNNIAKERIDALLTRPKYFDEKANGFHPMNLFQRSSLISAFYKANRLRFFNIRPNSHFWLDCKRRFPFSVERTRNTNSYFLYEQFLNSLFLGNQKVSLGGGKKRQVFGDRGTISLIDSLFKDFVKNGDPRYNFENSFNSVRQSNPVMPNLILNTFGTSSTEEEIVNLETTYCQPFSDININLYDSEENHFQEYPNFNLNMDMDLVDIPCSDKYFSFQNKKNRKKDAVFQKRRMATTFYRENFFSILSEKLNLFRMNLPNFFTLTGYKYLYSLLIDIVSILNSRISIYWEILYLLWQIVKMKLLPFFIKSEISSKWLHNCLLANERLQRNTKTSTHFRSPSGWAFFVSTLFLLIGVVYLVIINLVFVSRSLRELDIKFKRLKPFIIPSYLIEFQKLVDKYPMCESNQFWLNNIFIFGFNQFVRLLEGIQGFVFGLNKIHLTLKVKPRRLTKKSFNILEHITGIAVSINRNIQYISSISPTSKELYSLIRKRENVKANWIDDQIESWIVNSDSIHEEERQFLVQLATLTTEKRIPSSLTDRDHFLKNDLGYPMIDQPGAFYLRYLIDIHQKDLMNYELNRSFLAERRIFLAHSQTMTYPQTSYAHLACRGKPFSLRLDLSPSRGILVIGSIGTGRSYLVKSLATNSYMPFITVFVNKLRDKSRKFMADFYIDNSININASDDINMTKSDNIDDDNNCDLATELEILTRMNALTMDKEMKAEIDRLSITLQFELARAMSPCIIWIPNIHDLDVNESNSLSLGLLVNHLSKDCVSRNILVIASTHIPQKVDPALIAPKRLNTCIKLRRLVNPQKRKYFFTLSSTRGFYLEKKLFHSNGFGSITMGPNIGDILALTNEVLSISITQKKSIIDNNTIRAALHRQTWDLQSQLNLVQDHGILLYQIGRAVAQNLLISNCPVDAISIYLKKELCNEADSYLYKWYFELGRNMKKFTILLYLLSCSAGSVAQDLWSFPRDEKNGITSYALVKNDSDLVHGLLELLKLLKVEGSLLGSEQNYGSYSILDQRFLYLSTKTIKQKTNFGSWFIKIIKSRRLSVGIRTKLWILFYS</sequence>
<evidence type="ECO:0000256" key="4">
    <source>
        <dbReference type="ARBA" id="ARBA00022640"/>
    </source>
</evidence>
<name>A0A7H0DGS6_9ASTE</name>
<keyword evidence="8" id="KW-0812">Transmembrane</keyword>
<feature type="region of interest" description="Disordered" evidence="7">
    <location>
        <begin position="297"/>
        <end position="316"/>
    </location>
</feature>
<dbReference type="CDD" id="cd19505">
    <property type="entry name" value="RecA-like_Ycf2"/>
    <property type="match status" value="1"/>
</dbReference>
<organism evidence="10">
    <name type="scientific">Cuscuta approximata</name>
    <dbReference type="NCBI Taxonomy" id="184478"/>
    <lineage>
        <taxon>Eukaryota</taxon>
        <taxon>Viridiplantae</taxon>
        <taxon>Streptophyta</taxon>
        <taxon>Embryophyta</taxon>
        <taxon>Tracheophyta</taxon>
        <taxon>Spermatophyta</taxon>
        <taxon>Magnoliopsida</taxon>
        <taxon>eudicotyledons</taxon>
        <taxon>Gunneridae</taxon>
        <taxon>Pentapetalae</taxon>
        <taxon>asterids</taxon>
        <taxon>lamiids</taxon>
        <taxon>Solanales</taxon>
        <taxon>Convolvulaceae</taxon>
        <taxon>Cuscuteae</taxon>
        <taxon>Cuscuta</taxon>
        <taxon>Cuscuta subgen. Cuscuta</taxon>
    </lineage>
</organism>
<evidence type="ECO:0000256" key="8">
    <source>
        <dbReference type="SAM" id="Phobius"/>
    </source>
</evidence>
<evidence type="ECO:0000256" key="7">
    <source>
        <dbReference type="SAM" id="MobiDB-lite"/>
    </source>
</evidence>
<feature type="transmembrane region" description="Helical" evidence="8">
    <location>
        <begin position="995"/>
        <end position="1019"/>
    </location>
</feature>
<geneLocation type="plastid" evidence="10"/>
<feature type="transmembrane region" description="Helical" evidence="8">
    <location>
        <begin position="83"/>
        <end position="102"/>
    </location>
</feature>
<dbReference type="Gene3D" id="3.40.50.300">
    <property type="entry name" value="P-loop containing nucleotide triphosphate hydrolases"/>
    <property type="match status" value="1"/>
</dbReference>
<dbReference type="PANTHER" id="PTHR33078">
    <property type="entry name" value="PROTEIN YCF2-RELATED"/>
    <property type="match status" value="1"/>
</dbReference>
<protein>
    <submittedName>
        <fullName evidence="10">Ycf2 protein</fullName>
    </submittedName>
</protein>
<evidence type="ECO:0000256" key="6">
    <source>
        <dbReference type="ARBA" id="ARBA00022840"/>
    </source>
</evidence>
<dbReference type="EMBL" id="MN464180">
    <property type="protein sequence ID" value="QNP08536.1"/>
    <property type="molecule type" value="Genomic_DNA"/>
</dbReference>
<feature type="domain" description="AAA+ ATPase" evidence="9">
    <location>
        <begin position="1273"/>
        <end position="1460"/>
    </location>
</feature>
<dbReference type="PANTHER" id="PTHR33078:SF107">
    <property type="entry name" value="ATPASE AAA-TYPE CORE DOMAIN-CONTAINING PROTEIN"/>
    <property type="match status" value="1"/>
</dbReference>
<keyword evidence="8" id="KW-0472">Membrane</keyword>
<keyword evidence="8" id="KW-1133">Transmembrane helix</keyword>
<comment type="subcellular location">
    <subcellularLocation>
        <location evidence="2">Plastid</location>
    </subcellularLocation>
</comment>
<keyword evidence="5" id="KW-0547">Nucleotide-binding</keyword>
<dbReference type="RefSeq" id="YP_009994412.1">
    <property type="nucleotide sequence ID" value="NC_052871.1"/>
</dbReference>
<dbReference type="GO" id="GO:0009536">
    <property type="term" value="C:plastid"/>
    <property type="evidence" value="ECO:0007669"/>
    <property type="project" value="UniProtKB-SubCell"/>
</dbReference>
<keyword evidence="6" id="KW-0067">ATP-binding</keyword>
<accession>A0A7H0DGS6</accession>
<evidence type="ECO:0000259" key="9">
    <source>
        <dbReference type="SMART" id="SM00382"/>
    </source>
</evidence>
<evidence type="ECO:0000256" key="2">
    <source>
        <dbReference type="ARBA" id="ARBA00004474"/>
    </source>
</evidence>
<dbReference type="InterPro" id="IPR003959">
    <property type="entry name" value="ATPase_AAA_core"/>
</dbReference>
<evidence type="ECO:0000256" key="3">
    <source>
        <dbReference type="ARBA" id="ARBA00009361"/>
    </source>
</evidence>
<dbReference type="InterPro" id="IPR003593">
    <property type="entry name" value="AAA+_ATPase"/>
</dbReference>
<gene>
    <name evidence="10" type="primary">ycf2</name>
</gene>
<keyword evidence="4 10" id="KW-0934">Plastid</keyword>
<comment type="similarity">
    <text evidence="3">Belongs to the Ycf2 family.</text>
</comment>
<dbReference type="Pfam" id="PF00004">
    <property type="entry name" value="AAA"/>
    <property type="match status" value="1"/>
</dbReference>
<reference evidence="10" key="1">
    <citation type="journal article" date="2020" name="Bot. J. Linn. Soc.">
        <title>Reconstructing plastome evolution across the phylogenetic backbone of the parasitic plant genus Cuscuta (Convolvulaceae).</title>
        <authorList>
            <person name="Banerjee A."/>
            <person name="Stefanovic S."/>
        </authorList>
    </citation>
    <scope>NUCLEOTIDE SEQUENCE</scope>
</reference>
<feature type="region of interest" description="Disordered" evidence="7">
    <location>
        <begin position="229"/>
        <end position="251"/>
    </location>
</feature>
<evidence type="ECO:0000313" key="10">
    <source>
        <dbReference type="EMBL" id="QNP08536.1"/>
    </source>
</evidence>
<dbReference type="InterPro" id="IPR056777">
    <property type="entry name" value="Ycf2_N"/>
</dbReference>
<dbReference type="GO" id="GO:0005524">
    <property type="term" value="F:ATP binding"/>
    <property type="evidence" value="ECO:0007669"/>
    <property type="project" value="UniProtKB-KW"/>
</dbReference>
<dbReference type="GeneID" id="62631277"/>
<dbReference type="Pfam" id="PF05695">
    <property type="entry name" value="Ycf2"/>
    <property type="match status" value="3"/>
</dbReference>
<dbReference type="SUPFAM" id="SSF52540">
    <property type="entry name" value="P-loop containing nucleoside triphosphate hydrolases"/>
    <property type="match status" value="1"/>
</dbReference>